<feature type="region of interest" description="Disordered" evidence="14">
    <location>
        <begin position="415"/>
        <end position="563"/>
    </location>
</feature>
<feature type="region of interest" description="Disordered" evidence="14">
    <location>
        <begin position="802"/>
        <end position="835"/>
    </location>
</feature>
<evidence type="ECO:0000256" key="8">
    <source>
        <dbReference type="ARBA" id="ARBA00023242"/>
    </source>
</evidence>
<evidence type="ECO:0000259" key="15">
    <source>
        <dbReference type="Pfam" id="PF26583"/>
    </source>
</evidence>
<dbReference type="PANTHER" id="PTHR13413:SF0">
    <property type="entry name" value="YLP MOTIF-CONTAINING PROTEIN 1"/>
    <property type="match status" value="1"/>
</dbReference>
<evidence type="ECO:0000256" key="7">
    <source>
        <dbReference type="ARBA" id="ARBA00023163"/>
    </source>
</evidence>
<dbReference type="InterPro" id="IPR026314">
    <property type="entry name" value="YLP_motif_con_p1"/>
</dbReference>
<dbReference type="Proteomes" id="UP000265120">
    <property type="component" value="Chromosome 7"/>
</dbReference>
<evidence type="ECO:0000313" key="16">
    <source>
        <dbReference type="Ensembl" id="ENSCSEP00000031785.1"/>
    </source>
</evidence>
<feature type="compositionally biased region" description="Polar residues" evidence="14">
    <location>
        <begin position="377"/>
        <end position="386"/>
    </location>
</feature>
<dbReference type="InterPro" id="IPR058903">
    <property type="entry name" value="Spectrin_YLPM1-like"/>
</dbReference>
<keyword evidence="5" id="KW-0832">Ubl conjugation</keyword>
<comment type="function">
    <text evidence="9">Plays a role in the reduction of telomerase activity during differentiation of embryonic stem cells by binding to the core promoter of TERT and controlling its down-regulation.</text>
</comment>
<comment type="subcellular location">
    <subcellularLocation>
        <location evidence="1">Nucleus speckle</location>
    </subcellularLocation>
</comment>
<accession>A0A3P8X3Z6</accession>
<keyword evidence="8" id="KW-0539">Nucleus</keyword>
<evidence type="ECO:0000256" key="6">
    <source>
        <dbReference type="ARBA" id="ARBA00023015"/>
    </source>
</evidence>
<dbReference type="Gene3D" id="3.40.50.300">
    <property type="entry name" value="P-loop containing nucleotide triphosphate hydrolases"/>
    <property type="match status" value="1"/>
</dbReference>
<dbReference type="GO" id="GO:0032204">
    <property type="term" value="P:regulation of telomere maintenance"/>
    <property type="evidence" value="ECO:0007669"/>
    <property type="project" value="TreeGrafter"/>
</dbReference>
<feature type="domain" description="YLPM1-like spectrin repeat" evidence="15">
    <location>
        <begin position="225"/>
        <end position="340"/>
    </location>
</feature>
<dbReference type="AlphaFoldDB" id="A0A3P8X3Z6"/>
<reference evidence="16" key="2">
    <citation type="submission" date="2025-08" db="UniProtKB">
        <authorList>
            <consortium name="Ensembl"/>
        </authorList>
    </citation>
    <scope>IDENTIFICATION</scope>
</reference>
<comment type="subunit">
    <text evidence="10">Interacts with PPP1CA and NCOA5. Forms a complex with ILF2, ILF3, KHDRBS1, RBMX, NCOA5 and PPP1CA.</text>
</comment>
<evidence type="ECO:0000256" key="14">
    <source>
        <dbReference type="SAM" id="MobiDB-lite"/>
    </source>
</evidence>
<feature type="compositionally biased region" description="Basic and acidic residues" evidence="14">
    <location>
        <begin position="811"/>
        <end position="835"/>
    </location>
</feature>
<feature type="coiled-coil region" evidence="13">
    <location>
        <begin position="232"/>
        <end position="259"/>
    </location>
</feature>
<sequence length="1248" mass="140526">MYPSWGNYPGQYSQNYGGPGARKPPGVNPAGGFGGFEAPSSGSLFSSLQEQHLQQMQQLQMLHQKQLQSVLHHGNSAGAYGAGYTGSPWQPGGSGSVDNSGEAVQPFYKQETPTTTPPGQQQPPPPPPQPLQSEPQPPPPESVSSKPPENKNAPKLPDSDKNDQSATGEDKSLALQVKCYYHLWYDSLRHHSHVIITSDVPQDSVEAARLQQLQVAAAQWQQVQQQRVGLQYQALMQHHEKLQKILEQYQQLIQQTVDTQSMSTEMQLRHYEMQQQHFTPLFQNWEHSFALWYGQFQTYPHKDQLKDYELQWKQWQEQMNATKAHLQERVTALTPMVQFPPGQYNSGTMGKYSQYPGHENRINQQPAVQNPVGALGPSSQGSQPPKKNSGPDVKTGSDDLTNDNLLVNEGFFLQNDPIPQTAGANEKEKNSSADGVPDKSVTSKPPNSSSSTNAISSVKSLSSPVNKPVKPDDTETNKKPPAIGIPLEAQSPKKPVEIYLSPDPMRTGSGRGRGQPPGPAEMRGRGRGQRGHGDFRGNTMSHGKDTEETSYGYQPPEEDMVMSEEQQDYYWQDPSYEEYGCEESEEPTEEMWMPEDNYYPPEEEYYEESRGGPPMGRGGHPFMRGRPPMTRGGPPMMRGGHPSMRGSPQMIRGGISMMRGGPPMARGGPPMPRGGPPMARGGPPMPRGGPPMPRGGLLMAKGGAPLGKGGAPYAARWSTYGTRRSTDATRVEFLYHPQGMSAAAVQTPTAEPASWDLKPPLKDYSSTVQAPPTVIPKTLDYAHGHESGTTVERISYGERIVLRPDPVPSDRGYEKEALRDPYSRDPYYERRGDPYMERREYSRERELYREKLPPDYERERFDRERYPPREREDSRDRIDDPYRRPGYDRPPYERSGLDRSAPELDRRSYHEDRGPAIPPPLPPPPQPAPRVEKKPEIKNIDDILKQPGRQSRPERIVIILRGLPGSGKSHVAKLIRDKEVECGGAPPRVLVLDDYFMTEVEKVEKDPDTGRRIKTKVLEYEYEPEMEDTYRNSMLKTFKKTLDDGFFPFIILDSVNDRVKHFDQFWSAAKTKGFEVGYLASLMHFNCVYSKESMSSSWEPSPRHMVRLDVRSLLQDAAIEEVRSPALKHKHTLSSKHRPSLGYIPKSKWEMDTSEAKLDKLDGLGSSGKRKRDGDMADLEDYLQLPDDYATRLSQPGKKRVRWADLEEQKDADRKRAIGFVVGQTDWERITDESGKLAQRALNRTKYF</sequence>
<keyword evidence="13" id="KW-0175">Coiled coil</keyword>
<feature type="compositionally biased region" description="Basic and acidic residues" evidence="14">
    <location>
        <begin position="469"/>
        <end position="478"/>
    </location>
</feature>
<evidence type="ECO:0000256" key="3">
    <source>
        <dbReference type="ARBA" id="ARBA00022491"/>
    </source>
</evidence>
<feature type="compositionally biased region" description="Basic and acidic residues" evidence="14">
    <location>
        <begin position="858"/>
        <end position="914"/>
    </location>
</feature>
<organism evidence="16 17">
    <name type="scientific">Cynoglossus semilaevis</name>
    <name type="common">Tongue sole</name>
    <dbReference type="NCBI Taxonomy" id="244447"/>
    <lineage>
        <taxon>Eukaryota</taxon>
        <taxon>Metazoa</taxon>
        <taxon>Chordata</taxon>
        <taxon>Craniata</taxon>
        <taxon>Vertebrata</taxon>
        <taxon>Euteleostomi</taxon>
        <taxon>Actinopterygii</taxon>
        <taxon>Neopterygii</taxon>
        <taxon>Teleostei</taxon>
        <taxon>Neoteleostei</taxon>
        <taxon>Acanthomorphata</taxon>
        <taxon>Carangaria</taxon>
        <taxon>Pleuronectiformes</taxon>
        <taxon>Pleuronectoidei</taxon>
        <taxon>Cynoglossidae</taxon>
        <taxon>Cynoglossinae</taxon>
        <taxon>Cynoglossus</taxon>
    </lineage>
</organism>
<feature type="region of interest" description="Disordered" evidence="14">
    <location>
        <begin position="858"/>
        <end position="932"/>
    </location>
</feature>
<reference evidence="16 17" key="1">
    <citation type="journal article" date="2014" name="Nat. Genet.">
        <title>Whole-genome sequence of a flatfish provides insights into ZW sex chromosome evolution and adaptation to a benthic lifestyle.</title>
        <authorList>
            <person name="Chen S."/>
            <person name="Zhang G."/>
            <person name="Shao C."/>
            <person name="Huang Q."/>
            <person name="Liu G."/>
            <person name="Zhang P."/>
            <person name="Song W."/>
            <person name="An N."/>
            <person name="Chalopin D."/>
            <person name="Volff J.N."/>
            <person name="Hong Y."/>
            <person name="Li Q."/>
            <person name="Sha Z."/>
            <person name="Zhou H."/>
            <person name="Xie M."/>
            <person name="Yu Q."/>
            <person name="Liu Y."/>
            <person name="Xiang H."/>
            <person name="Wang N."/>
            <person name="Wu K."/>
            <person name="Yang C."/>
            <person name="Zhou Q."/>
            <person name="Liao X."/>
            <person name="Yang L."/>
            <person name="Hu Q."/>
            <person name="Zhang J."/>
            <person name="Meng L."/>
            <person name="Jin L."/>
            <person name="Tian Y."/>
            <person name="Lian J."/>
            <person name="Yang J."/>
            <person name="Miao G."/>
            <person name="Liu S."/>
            <person name="Liang Z."/>
            <person name="Yan F."/>
            <person name="Li Y."/>
            <person name="Sun B."/>
            <person name="Zhang H."/>
            <person name="Zhang J."/>
            <person name="Zhu Y."/>
            <person name="Du M."/>
            <person name="Zhao Y."/>
            <person name="Schartl M."/>
            <person name="Tang Q."/>
            <person name="Wang J."/>
        </authorList>
    </citation>
    <scope>NUCLEOTIDE SEQUENCE</scope>
</reference>
<evidence type="ECO:0000313" key="17">
    <source>
        <dbReference type="Proteomes" id="UP000265120"/>
    </source>
</evidence>
<keyword evidence="4" id="KW-1017">Isopeptide bond</keyword>
<evidence type="ECO:0000256" key="1">
    <source>
        <dbReference type="ARBA" id="ARBA00004324"/>
    </source>
</evidence>
<evidence type="ECO:0000256" key="9">
    <source>
        <dbReference type="ARBA" id="ARBA00058677"/>
    </source>
</evidence>
<dbReference type="Ensembl" id="ENSCSET00000032195.1">
    <property type="protein sequence ID" value="ENSCSEP00000031785.1"/>
    <property type="gene ID" value="ENSCSEG00000020366.1"/>
</dbReference>
<dbReference type="PANTHER" id="PTHR13413">
    <property type="entry name" value="YLP MOTIF CONTAINING PROTEIN NUCLEAR PROTEIN ZAP"/>
    <property type="match status" value="1"/>
</dbReference>
<dbReference type="Pfam" id="PF26583">
    <property type="entry name" value="Spectrin_YLPM1"/>
    <property type="match status" value="1"/>
</dbReference>
<evidence type="ECO:0000256" key="11">
    <source>
        <dbReference type="ARBA" id="ARBA00068971"/>
    </source>
</evidence>
<evidence type="ECO:0000256" key="13">
    <source>
        <dbReference type="SAM" id="Coils"/>
    </source>
</evidence>
<feature type="compositionally biased region" description="Pro residues" evidence="14">
    <location>
        <begin position="916"/>
        <end position="928"/>
    </location>
</feature>
<feature type="compositionally biased region" description="Low complexity" evidence="14">
    <location>
        <begin position="110"/>
        <end position="119"/>
    </location>
</feature>
<dbReference type="InterPro" id="IPR027417">
    <property type="entry name" value="P-loop_NTPase"/>
</dbReference>
<keyword evidence="7" id="KW-0804">Transcription</keyword>
<feature type="compositionally biased region" description="Low complexity" evidence="14">
    <location>
        <begin position="48"/>
        <end position="60"/>
    </location>
</feature>
<feature type="compositionally biased region" description="Low complexity" evidence="14">
    <location>
        <begin position="439"/>
        <end position="460"/>
    </location>
</feature>
<feature type="compositionally biased region" description="Pro residues" evidence="14">
    <location>
        <begin position="120"/>
        <end position="141"/>
    </location>
</feature>
<evidence type="ECO:0000256" key="5">
    <source>
        <dbReference type="ARBA" id="ARBA00022843"/>
    </source>
</evidence>
<keyword evidence="3" id="KW-0678">Repressor</keyword>
<reference evidence="16" key="3">
    <citation type="submission" date="2025-09" db="UniProtKB">
        <authorList>
            <consortium name="Ensembl"/>
        </authorList>
    </citation>
    <scope>IDENTIFICATION</scope>
</reference>
<dbReference type="SUPFAM" id="SSF52540">
    <property type="entry name" value="P-loop containing nucleoside triphosphate hydrolases"/>
    <property type="match status" value="1"/>
</dbReference>
<keyword evidence="17" id="KW-1185">Reference proteome</keyword>
<keyword evidence="6" id="KW-0805">Transcription regulation</keyword>
<name>A0A3P8X3Z6_CYNSE</name>
<feature type="region of interest" description="Disordered" evidence="14">
    <location>
        <begin position="368"/>
        <end position="403"/>
    </location>
</feature>
<feature type="region of interest" description="Disordered" evidence="14">
    <location>
        <begin position="82"/>
        <end position="169"/>
    </location>
</feature>
<evidence type="ECO:0000256" key="2">
    <source>
        <dbReference type="ARBA" id="ARBA00022481"/>
    </source>
</evidence>
<feature type="compositionally biased region" description="Basic and acidic residues" evidence="14">
    <location>
        <begin position="157"/>
        <end position="169"/>
    </location>
</feature>
<evidence type="ECO:0000256" key="12">
    <source>
        <dbReference type="ARBA" id="ARBA00083294"/>
    </source>
</evidence>
<protein>
    <recommendedName>
        <fullName evidence="11">YLP motif-containing protein 1</fullName>
    </recommendedName>
    <alternativeName>
        <fullName evidence="12">Nuclear protein ZAP3</fullName>
    </alternativeName>
</protein>
<feature type="region of interest" description="Disordered" evidence="14">
    <location>
        <begin position="1"/>
        <end position="60"/>
    </location>
</feature>
<proteinExistence type="predicted"/>
<keyword evidence="2" id="KW-0488">Methylation</keyword>
<evidence type="ECO:0000256" key="10">
    <source>
        <dbReference type="ARBA" id="ARBA00065932"/>
    </source>
</evidence>
<evidence type="ECO:0000256" key="4">
    <source>
        <dbReference type="ARBA" id="ARBA00022499"/>
    </source>
</evidence>
<dbReference type="GO" id="GO:0016607">
    <property type="term" value="C:nuclear speck"/>
    <property type="evidence" value="ECO:0007669"/>
    <property type="project" value="UniProtKB-SubCell"/>
</dbReference>
<dbReference type="FunFam" id="3.40.50.300:FF:000399">
    <property type="entry name" value="YLP motif containing 1"/>
    <property type="match status" value="1"/>
</dbReference>
<dbReference type="GeneTree" id="ENSGT00440000039837"/>